<dbReference type="InterPro" id="IPR057574">
    <property type="entry name" value="nSTAND_NTPase5_dom"/>
</dbReference>
<feature type="domain" description="Novel STAND NTPase 5" evidence="1">
    <location>
        <begin position="299"/>
        <end position="436"/>
    </location>
</feature>
<dbReference type="Pfam" id="PF25199">
    <property type="entry name" value="nSTAND_NTPase5"/>
    <property type="match status" value="1"/>
</dbReference>
<proteinExistence type="predicted"/>
<gene>
    <name evidence="2" type="ORF">SAMN05421872_11483</name>
</gene>
<dbReference type="STRING" id="1045774.SAMN05421872_11483"/>
<protein>
    <submittedName>
        <fullName evidence="2">SIR2-like domain-containing protein</fullName>
    </submittedName>
</protein>
<sequence length="802" mass="90155">MDSVRALAARINPAQTVLLLGAGASVPSGAPTGAEFAAYLARRLSPQPQGSDLSEIATIFEHRTSRRELVEAIQERLRNLEPTGGLLLLPEFEWRSIYSTNYDLLLEKAYRKSDRSLAVVRSNYDWQKGLGGTVLYKIHGCMTQDIGLGNKHRMVITDRDYDQVKDYHQLLFTSLAAEMLTCDTLVIGQSLADAHLKELAKKAATLNQSAGTPGRVYLLVYESDPDRAVLFEQYGIDVTSGSLETLLHAISEVHVPASKKSEEDEAADRDARELPLALRACTVDCSHSAGLRPDARTLFNGGAASYGDIATGFTIERAIENRLLDSQQNARMLATVLTGSAGVGKTTLARRLMSNRLRQDFICWEHVNTFQLNVEAWMKVEERLRASQRQAFLLVDDATEQLVAINRLADALGKLERPHLRLVLTANSAQWQSRRKSPVLLQRSHVETMSSLTPLDIDRFVNLVEQQQPIRELVEESFLAFTHAQRIRHLRDRCNADMYVCLKNIFGFEELDDILLAEYKDLPEDPQDIYRYVCAIQAMGGKVHRQLIVRLLGIDAGQLMAHLKQLEGIVQEHDISVSRGIYGWSTRHDVIATVIATYKFGDPDEQGELLENLIHGLNPSVWIEMETANALATSEMGIDRLPSHEEQIRLLTELVRVVPSERTPHRRLIRKYLNAEDTIGAKQAIEASLRDLGQDDIVDRYRVRLIVLRAEKSTGLMLGDRVSLLFEARSQASKLLLRRPDDRHNYRLLCEVGLSLMRLNGNTMVLSEGIDAFRKAESEIPDPEFTNDRKHYEQLLRTAGLG</sequence>
<evidence type="ECO:0000313" key="3">
    <source>
        <dbReference type="Proteomes" id="UP000199034"/>
    </source>
</evidence>
<dbReference type="RefSeq" id="WP_139175784.1">
    <property type="nucleotide sequence ID" value="NZ_FMZM01000014.1"/>
</dbReference>
<accession>A0A1G6ZWC4</accession>
<dbReference type="OrthoDB" id="7357874at2"/>
<dbReference type="SUPFAM" id="SSF52540">
    <property type="entry name" value="P-loop containing nucleoside triphosphate hydrolases"/>
    <property type="match status" value="1"/>
</dbReference>
<evidence type="ECO:0000313" key="2">
    <source>
        <dbReference type="EMBL" id="SDE07014.1"/>
    </source>
</evidence>
<dbReference type="Pfam" id="PF13289">
    <property type="entry name" value="SIR2_2"/>
    <property type="match status" value="1"/>
</dbReference>
<evidence type="ECO:0000259" key="1">
    <source>
        <dbReference type="Pfam" id="PF25199"/>
    </source>
</evidence>
<name>A0A1G6ZWC4_9ACTN</name>
<dbReference type="EMBL" id="FMZM01000014">
    <property type="protein sequence ID" value="SDE07014.1"/>
    <property type="molecule type" value="Genomic_DNA"/>
</dbReference>
<reference evidence="2 3" key="1">
    <citation type="submission" date="2016-10" db="EMBL/GenBank/DDBJ databases">
        <authorList>
            <person name="de Groot N.N."/>
        </authorList>
    </citation>
    <scope>NUCLEOTIDE SEQUENCE [LARGE SCALE GENOMIC DNA]</scope>
    <source>
        <strain evidence="2 3">CGMCC 4.6858</strain>
    </source>
</reference>
<dbReference type="InterPro" id="IPR027417">
    <property type="entry name" value="P-loop_NTPase"/>
</dbReference>
<keyword evidence="3" id="KW-1185">Reference proteome</keyword>
<dbReference type="SUPFAM" id="SSF52467">
    <property type="entry name" value="DHS-like NAD/FAD-binding domain"/>
    <property type="match status" value="1"/>
</dbReference>
<organism evidence="2 3">
    <name type="scientific">Nocardioides lianchengensis</name>
    <dbReference type="NCBI Taxonomy" id="1045774"/>
    <lineage>
        <taxon>Bacteria</taxon>
        <taxon>Bacillati</taxon>
        <taxon>Actinomycetota</taxon>
        <taxon>Actinomycetes</taxon>
        <taxon>Propionibacteriales</taxon>
        <taxon>Nocardioidaceae</taxon>
        <taxon>Nocardioides</taxon>
    </lineage>
</organism>
<dbReference type="CDD" id="cd00882">
    <property type="entry name" value="Ras_like_GTPase"/>
    <property type="match status" value="1"/>
</dbReference>
<dbReference type="AlphaFoldDB" id="A0A1G6ZWC4"/>
<dbReference type="Proteomes" id="UP000199034">
    <property type="component" value="Unassembled WGS sequence"/>
</dbReference>
<dbReference type="InterPro" id="IPR029035">
    <property type="entry name" value="DHS-like_NAD/FAD-binding_dom"/>
</dbReference>
<dbReference type="Gene3D" id="3.40.50.300">
    <property type="entry name" value="P-loop containing nucleotide triphosphate hydrolases"/>
    <property type="match status" value="1"/>
</dbReference>